<evidence type="ECO:0000256" key="10">
    <source>
        <dbReference type="ARBA" id="ARBA00023209"/>
    </source>
</evidence>
<accession>A0A6A5BX49</accession>
<sequence length="474" mass="56048">MQNNLSEHEDVMEEEKLDDDDEDENNEHTMVTTSTTTPHNSSTTTLSTNNNYGDETLDLYDQDDDGDDEEDDDDSWDDLYNYESLADVLDEEEELVKVWKRIQNVFKHRKDALMDHVQNLSTNLKKQVDDRKLKLKKKKERFERELRRPETIKFKDKLAFTLGVIILTSSTFLLAKYPQFLPNYYMILCIILMVMRFFSYHGRGYHYFMLDFCYLANLILIVYLTFYPSSPHLFMMNFVNCTGPLLFSVIMWRNSLVFHSIEKVTSVFIHIYPNLVVFVLRWMVKHKDGIVKFPSTGQEYHICIRNDEECTISFRDVFYTHIVLFCFWQIGYFIKTNVIDKSYLQRRANLQTTYRYLTSKSYIQMLSDKIYGTKYRPYGFITLQFIYHMLTLIPVKFAFDNFYLHVIMLSGVFLCSIYNGASFYFERFVKHYVEDLNKIADQLEKEERDAEALESSASATATNIINSEASTQAL</sequence>
<feature type="transmembrane region" description="Helical" evidence="15">
    <location>
        <begin position="181"/>
        <end position="198"/>
    </location>
</feature>
<evidence type="ECO:0000256" key="11">
    <source>
        <dbReference type="ARBA" id="ARBA00023264"/>
    </source>
</evidence>
<comment type="subcellular location">
    <subcellularLocation>
        <location evidence="1">Membrane</location>
        <topology evidence="1">Multi-pass membrane protein</topology>
    </subcellularLocation>
</comment>
<evidence type="ECO:0000256" key="15">
    <source>
        <dbReference type="SAM" id="Phobius"/>
    </source>
</evidence>
<keyword evidence="9 15" id="KW-0472">Membrane</keyword>
<dbReference type="OrthoDB" id="406287at2759"/>
<dbReference type="VEuPathDB" id="AmoebaDB:FDP41_001565"/>
<evidence type="ECO:0000256" key="6">
    <source>
        <dbReference type="ARBA" id="ARBA00022692"/>
    </source>
</evidence>
<dbReference type="GO" id="GO:0016020">
    <property type="term" value="C:membrane"/>
    <property type="evidence" value="ECO:0007669"/>
    <property type="project" value="UniProtKB-SubCell"/>
</dbReference>
<keyword evidence="12" id="KW-0012">Acyltransferase</keyword>
<evidence type="ECO:0000256" key="12">
    <source>
        <dbReference type="ARBA" id="ARBA00023315"/>
    </source>
</evidence>
<evidence type="ECO:0000256" key="1">
    <source>
        <dbReference type="ARBA" id="ARBA00004141"/>
    </source>
</evidence>
<dbReference type="GeneID" id="68108783"/>
<dbReference type="AlphaFoldDB" id="A0A6A5BX49"/>
<evidence type="ECO:0000256" key="2">
    <source>
        <dbReference type="ARBA" id="ARBA00006675"/>
    </source>
</evidence>
<evidence type="ECO:0000256" key="8">
    <source>
        <dbReference type="ARBA" id="ARBA00023098"/>
    </source>
</evidence>
<keyword evidence="8" id="KW-0443">Lipid metabolism</keyword>
<organism evidence="16 17">
    <name type="scientific">Naegleria fowleri</name>
    <name type="common">Brain eating amoeba</name>
    <dbReference type="NCBI Taxonomy" id="5763"/>
    <lineage>
        <taxon>Eukaryota</taxon>
        <taxon>Discoba</taxon>
        <taxon>Heterolobosea</taxon>
        <taxon>Tetramitia</taxon>
        <taxon>Eutetramitia</taxon>
        <taxon>Vahlkampfiidae</taxon>
        <taxon>Naegleria</taxon>
    </lineage>
</organism>
<feature type="transmembrane region" description="Helical" evidence="15">
    <location>
        <begin position="403"/>
        <end position="425"/>
    </location>
</feature>
<feature type="compositionally biased region" description="Acidic residues" evidence="14">
    <location>
        <begin position="10"/>
        <end position="25"/>
    </location>
</feature>
<dbReference type="PANTHER" id="PTHR31201:SF1">
    <property type="entry name" value="GLYCEROPHOSPHOCHOLINE ACYLTRANSFERASE 1"/>
    <property type="match status" value="1"/>
</dbReference>
<feature type="transmembrane region" description="Helical" evidence="15">
    <location>
        <begin position="317"/>
        <end position="334"/>
    </location>
</feature>
<evidence type="ECO:0000256" key="13">
    <source>
        <dbReference type="SAM" id="Coils"/>
    </source>
</evidence>
<feature type="transmembrane region" description="Helical" evidence="15">
    <location>
        <begin position="232"/>
        <end position="252"/>
    </location>
</feature>
<evidence type="ECO:0000313" key="16">
    <source>
        <dbReference type="EMBL" id="KAF0979222.1"/>
    </source>
</evidence>
<dbReference type="RefSeq" id="XP_044563935.1">
    <property type="nucleotide sequence ID" value="XM_044704663.1"/>
</dbReference>
<feature type="compositionally biased region" description="Acidic residues" evidence="14">
    <location>
        <begin position="55"/>
        <end position="76"/>
    </location>
</feature>
<evidence type="ECO:0000313" key="17">
    <source>
        <dbReference type="Proteomes" id="UP000444721"/>
    </source>
</evidence>
<dbReference type="Pfam" id="PF10998">
    <property type="entry name" value="DUF2838"/>
    <property type="match status" value="1"/>
</dbReference>
<protein>
    <recommendedName>
        <fullName evidence="3">Glycerophosphocholine acyltransferase 1</fullName>
    </recommendedName>
</protein>
<keyword evidence="6 15" id="KW-0812">Transmembrane</keyword>
<keyword evidence="11" id="KW-1208">Phospholipid metabolism</keyword>
<feature type="transmembrane region" description="Helical" evidence="15">
    <location>
        <begin position="158"/>
        <end position="175"/>
    </location>
</feature>
<dbReference type="GO" id="GO:0016746">
    <property type="term" value="F:acyltransferase activity"/>
    <property type="evidence" value="ECO:0007669"/>
    <property type="project" value="UniProtKB-KW"/>
</dbReference>
<evidence type="ECO:0000256" key="9">
    <source>
        <dbReference type="ARBA" id="ARBA00023136"/>
    </source>
</evidence>
<keyword evidence="7 15" id="KW-1133">Transmembrane helix</keyword>
<dbReference type="VEuPathDB" id="AmoebaDB:NfTy_053800"/>
<keyword evidence="10" id="KW-0594">Phospholipid biosynthesis</keyword>
<proteinExistence type="inferred from homology"/>
<evidence type="ECO:0000256" key="5">
    <source>
        <dbReference type="ARBA" id="ARBA00022679"/>
    </source>
</evidence>
<dbReference type="GO" id="GO:0006656">
    <property type="term" value="P:phosphatidylcholine biosynthetic process"/>
    <property type="evidence" value="ECO:0007669"/>
    <property type="project" value="TreeGrafter"/>
</dbReference>
<dbReference type="OMA" id="WKRRVPT"/>
<dbReference type="VEuPathDB" id="AmoebaDB:NF0075370"/>
<feature type="coiled-coil region" evidence="13">
    <location>
        <begin position="429"/>
        <end position="463"/>
    </location>
</feature>
<reference evidence="16 17" key="1">
    <citation type="journal article" date="2019" name="Sci. Rep.">
        <title>Nanopore sequencing improves the draft genome of the human pathogenic amoeba Naegleria fowleri.</title>
        <authorList>
            <person name="Liechti N."/>
            <person name="Schurch N."/>
            <person name="Bruggmann R."/>
            <person name="Wittwer M."/>
        </authorList>
    </citation>
    <scope>NUCLEOTIDE SEQUENCE [LARGE SCALE GENOMIC DNA]</scope>
    <source>
        <strain evidence="16 17">ATCC 30894</strain>
    </source>
</reference>
<dbReference type="PANTHER" id="PTHR31201">
    <property type="entry name" value="OS01G0585100 PROTEIN"/>
    <property type="match status" value="1"/>
</dbReference>
<comment type="similarity">
    <text evidence="2">Belongs to the GPC1 family.</text>
</comment>
<evidence type="ECO:0000256" key="3">
    <source>
        <dbReference type="ARBA" id="ARBA00019082"/>
    </source>
</evidence>
<gene>
    <name evidence="16" type="ORF">FDP41_001565</name>
</gene>
<keyword evidence="17" id="KW-1185">Reference proteome</keyword>
<dbReference type="Proteomes" id="UP000444721">
    <property type="component" value="Unassembled WGS sequence"/>
</dbReference>
<dbReference type="InterPro" id="IPR021261">
    <property type="entry name" value="GPCAT"/>
</dbReference>
<name>A0A6A5BX49_NAEFO</name>
<keyword evidence="4" id="KW-0444">Lipid biosynthesis</keyword>
<comment type="caution">
    <text evidence="16">The sequence shown here is derived from an EMBL/GenBank/DDBJ whole genome shotgun (WGS) entry which is preliminary data.</text>
</comment>
<dbReference type="EMBL" id="VFQX01000027">
    <property type="protein sequence ID" value="KAF0979222.1"/>
    <property type="molecule type" value="Genomic_DNA"/>
</dbReference>
<feature type="region of interest" description="Disordered" evidence="14">
    <location>
        <begin position="1"/>
        <end position="76"/>
    </location>
</feature>
<feature type="transmembrane region" description="Helical" evidence="15">
    <location>
        <begin position="264"/>
        <end position="284"/>
    </location>
</feature>
<feature type="compositionally biased region" description="Low complexity" evidence="14">
    <location>
        <begin position="32"/>
        <end position="51"/>
    </location>
</feature>
<evidence type="ECO:0000256" key="14">
    <source>
        <dbReference type="SAM" id="MobiDB-lite"/>
    </source>
</evidence>
<feature type="transmembrane region" description="Helical" evidence="15">
    <location>
        <begin position="205"/>
        <end position="226"/>
    </location>
</feature>
<evidence type="ECO:0000256" key="7">
    <source>
        <dbReference type="ARBA" id="ARBA00022989"/>
    </source>
</evidence>
<keyword evidence="5" id="KW-0808">Transferase</keyword>
<evidence type="ECO:0000256" key="4">
    <source>
        <dbReference type="ARBA" id="ARBA00022516"/>
    </source>
</evidence>
<feature type="transmembrane region" description="Helical" evidence="15">
    <location>
        <begin position="378"/>
        <end position="397"/>
    </location>
</feature>
<keyword evidence="13" id="KW-0175">Coiled coil</keyword>